<dbReference type="EMBL" id="IACT01007952">
    <property type="protein sequence ID" value="LAC27064.1"/>
    <property type="molecule type" value="mRNA"/>
</dbReference>
<proteinExistence type="evidence at transcript level"/>
<accession>A0A6A7G9Q5</accession>
<feature type="compositionally biased region" description="Basic and acidic residues" evidence="1">
    <location>
        <begin position="426"/>
        <end position="443"/>
    </location>
</feature>
<feature type="region of interest" description="Disordered" evidence="1">
    <location>
        <begin position="473"/>
        <end position="523"/>
    </location>
</feature>
<dbReference type="InterPro" id="IPR009060">
    <property type="entry name" value="UBA-like_sf"/>
</dbReference>
<dbReference type="Gene3D" id="3.40.50.1820">
    <property type="entry name" value="alpha/beta hydrolase"/>
    <property type="match status" value="1"/>
</dbReference>
<dbReference type="SUPFAM" id="SSF46934">
    <property type="entry name" value="UBA-like"/>
    <property type="match status" value="1"/>
</dbReference>
<feature type="region of interest" description="Disordered" evidence="1">
    <location>
        <begin position="403"/>
        <end position="460"/>
    </location>
</feature>
<feature type="compositionally biased region" description="Acidic residues" evidence="1">
    <location>
        <begin position="510"/>
        <end position="523"/>
    </location>
</feature>
<feature type="compositionally biased region" description="Polar residues" evidence="1">
    <location>
        <begin position="416"/>
        <end position="425"/>
    </location>
</feature>
<dbReference type="AlphaFoldDB" id="A0A6A7G9Q5"/>
<dbReference type="InterPro" id="IPR029058">
    <property type="entry name" value="AB_hydrolase_fold"/>
</dbReference>
<name>A0A6A7G9Q5_9CRUS</name>
<feature type="region of interest" description="Disordered" evidence="1">
    <location>
        <begin position="299"/>
        <end position="339"/>
    </location>
</feature>
<feature type="compositionally biased region" description="Low complexity" evidence="1">
    <location>
        <begin position="313"/>
        <end position="322"/>
    </location>
</feature>
<dbReference type="Gene3D" id="1.10.8.10">
    <property type="entry name" value="DNA helicase RuvA subunit, C-terminal domain"/>
    <property type="match status" value="1"/>
</dbReference>
<dbReference type="PANTHER" id="PTHR12277">
    <property type="entry name" value="ALPHA/BETA HYDROLASE DOMAIN-CONTAINING PROTEIN"/>
    <property type="match status" value="1"/>
</dbReference>
<sequence length="523" mass="58341">MQQYIKDHSFVNRLLFPAPTTQYTANSFPRQLCWIPRNECDRPDSERFGEEPLSNKDDRVPCLWLPYHRPSKRIILYGHGNGEDLGNTHRFIRMLRDNLKCHVLAIEYPGYGINAGVSTETSVNADFTTAFHFVLSDMGFRLEDILLFGRSIGSGPCCQLAARHKVGGLVLVSPFSSIRDMTRHLAGRVAAALVADRFSNIQAIMKVEVPLILIHGLADKLIPYSHSQLLFRAAEKTPRRAIHFPEDMDHNSFNLKDDVLMPIKLHFPTFFVRGTLHHKSIMPPFAFLKPLEFAALRETKRHPAPPKPRRDYSSSLGSSDSPPSNPVSPTPEKKVRSSEFERELAHLMMMYPDLEEAEAEHVLTLCKGNLARAAEVILNLNLVGPGPTGNTTLDTVLHKHLVRKTKSERARKHNAHVQSSSSPVNDESKSFSRHSSSESDFSRRSASPSLSSSSRDKESDTVTLLEKLKLIPSTNSQNASAHEIDNANDASTGSDPPNPARLKKVQANPLDEDSPDANDIDST</sequence>
<feature type="compositionally biased region" description="Basic residues" evidence="1">
    <location>
        <begin position="403"/>
        <end position="415"/>
    </location>
</feature>
<protein>
    <submittedName>
        <fullName evidence="2">Alpha/beta superfamily hydrolase</fullName>
    </submittedName>
</protein>
<organism evidence="2">
    <name type="scientific">Hirondellea gigas</name>
    <dbReference type="NCBI Taxonomy" id="1518452"/>
    <lineage>
        <taxon>Eukaryota</taxon>
        <taxon>Metazoa</taxon>
        <taxon>Ecdysozoa</taxon>
        <taxon>Arthropoda</taxon>
        <taxon>Crustacea</taxon>
        <taxon>Multicrustacea</taxon>
        <taxon>Malacostraca</taxon>
        <taxon>Eumalacostraca</taxon>
        <taxon>Peracarida</taxon>
        <taxon>Amphipoda</taxon>
        <taxon>Amphilochidea</taxon>
        <taxon>Lysianassida</taxon>
        <taxon>Lysianassidira</taxon>
        <taxon>Lysianassoidea</taxon>
        <taxon>Lysianassidae</taxon>
        <taxon>Hirondellea</taxon>
    </lineage>
</organism>
<evidence type="ECO:0000313" key="2">
    <source>
        <dbReference type="EMBL" id="LAC27064.1"/>
    </source>
</evidence>
<dbReference type="GO" id="GO:0016787">
    <property type="term" value="F:hydrolase activity"/>
    <property type="evidence" value="ECO:0007669"/>
    <property type="project" value="UniProtKB-KW"/>
</dbReference>
<evidence type="ECO:0000256" key="1">
    <source>
        <dbReference type="SAM" id="MobiDB-lite"/>
    </source>
</evidence>
<keyword evidence="2" id="KW-0378">Hydrolase</keyword>
<feature type="compositionally biased region" description="Low complexity" evidence="1">
    <location>
        <begin position="444"/>
        <end position="453"/>
    </location>
</feature>
<reference evidence="2" key="1">
    <citation type="submission" date="2017-11" db="EMBL/GenBank/DDBJ databases">
        <title>The sensing device of the deep-sea amphipod.</title>
        <authorList>
            <person name="Kobayashi H."/>
            <person name="Nagahama T."/>
            <person name="Arai W."/>
            <person name="Sasagawa Y."/>
            <person name="Umeda M."/>
            <person name="Hayashi T."/>
            <person name="Nikaido I."/>
            <person name="Watanabe H."/>
            <person name="Oguri K."/>
            <person name="Kitazato H."/>
            <person name="Fujioka K."/>
            <person name="Kido Y."/>
            <person name="Takami H."/>
        </authorList>
    </citation>
    <scope>NUCLEOTIDE SEQUENCE</scope>
    <source>
        <tissue evidence="2">Whole body</tissue>
    </source>
</reference>
<dbReference type="SUPFAM" id="SSF53474">
    <property type="entry name" value="alpha/beta-Hydrolases"/>
    <property type="match status" value="1"/>
</dbReference>
<dbReference type="PANTHER" id="PTHR12277:SF197">
    <property type="entry name" value="CHROMOSOME UNDETERMINED SCAFFOLD_38, WHOLE GENOME SHOTGUN SEQUENCE"/>
    <property type="match status" value="1"/>
</dbReference>